<comment type="caution">
    <text evidence="2">The sequence shown here is derived from an EMBL/GenBank/DDBJ whole genome shotgun (WGS) entry which is preliminary data.</text>
</comment>
<dbReference type="PROSITE" id="PS51257">
    <property type="entry name" value="PROKAR_LIPOPROTEIN"/>
    <property type="match status" value="1"/>
</dbReference>
<proteinExistence type="predicted"/>
<accession>A0A559JWB9</accession>
<feature type="domain" description="DUF3502" evidence="1">
    <location>
        <begin position="435"/>
        <end position="501"/>
    </location>
</feature>
<dbReference type="InterPro" id="IPR006059">
    <property type="entry name" value="SBP"/>
</dbReference>
<dbReference type="PANTHER" id="PTHR43649">
    <property type="entry name" value="ARABINOSE-BINDING PROTEIN-RELATED"/>
    <property type="match status" value="1"/>
</dbReference>
<protein>
    <submittedName>
        <fullName evidence="2">Extracellular solute-binding protein</fullName>
    </submittedName>
</protein>
<reference evidence="2 3" key="1">
    <citation type="submission" date="2019-07" db="EMBL/GenBank/DDBJ databases">
        <authorList>
            <person name="Kim J."/>
        </authorList>
    </citation>
    <scope>NUCLEOTIDE SEQUENCE [LARGE SCALE GENOMIC DNA]</scope>
    <source>
        <strain evidence="2 3">G13</strain>
    </source>
</reference>
<dbReference type="OrthoDB" id="4349943at2"/>
<dbReference type="RefSeq" id="WP_144697362.1">
    <property type="nucleotide sequence ID" value="NZ_VNJJ01000001.1"/>
</dbReference>
<dbReference type="InterPro" id="IPR022627">
    <property type="entry name" value="DUF3502"/>
</dbReference>
<keyword evidence="3" id="KW-1185">Reference proteome</keyword>
<dbReference type="SUPFAM" id="SSF53850">
    <property type="entry name" value="Periplasmic binding protein-like II"/>
    <property type="match status" value="1"/>
</dbReference>
<organism evidence="2 3">
    <name type="scientific">Cohnella terricola</name>
    <dbReference type="NCBI Taxonomy" id="1289167"/>
    <lineage>
        <taxon>Bacteria</taxon>
        <taxon>Bacillati</taxon>
        <taxon>Bacillota</taxon>
        <taxon>Bacilli</taxon>
        <taxon>Bacillales</taxon>
        <taxon>Paenibacillaceae</taxon>
        <taxon>Cohnella</taxon>
    </lineage>
</organism>
<dbReference type="Gene3D" id="3.40.190.10">
    <property type="entry name" value="Periplasmic binding protein-like II"/>
    <property type="match status" value="1"/>
</dbReference>
<dbReference type="Pfam" id="PF01547">
    <property type="entry name" value="SBP_bac_1"/>
    <property type="match status" value="1"/>
</dbReference>
<dbReference type="EMBL" id="VNJJ01000001">
    <property type="protein sequence ID" value="TVY04176.1"/>
    <property type="molecule type" value="Genomic_DNA"/>
</dbReference>
<dbReference type="PANTHER" id="PTHR43649:SF12">
    <property type="entry name" value="DIACETYLCHITOBIOSE BINDING PROTEIN DASA"/>
    <property type="match status" value="1"/>
</dbReference>
<gene>
    <name evidence="2" type="ORF">FPZ45_00815</name>
</gene>
<dbReference type="AlphaFoldDB" id="A0A559JWB9"/>
<evidence type="ECO:0000313" key="2">
    <source>
        <dbReference type="EMBL" id="TVY04176.1"/>
    </source>
</evidence>
<evidence type="ECO:0000313" key="3">
    <source>
        <dbReference type="Proteomes" id="UP000316330"/>
    </source>
</evidence>
<sequence length="504" mass="57112">MKKMLAISMTLLMGTSLITGCSKTDSRPEGSKSAQEQLDQVTLKIMIPGDRPKDFDAVIAEAEKRLAPTLNVKLNVVFVPWSDLAQKTQVTLASGEAVDLVFDAPWLHLNQMVAANYYAPLDDLLKQYGPDILKARSEQLWEANKYNGQIMAIPLSNAYLAGHVYYVRKDLREKLGVAPIKTYDDLIKFAEQVKEKVPDISPIISYKAVTDWTNFRTFFDYDSHLNETAIGVNGVLYLKDNDGKVHNMFEEMDSTVWKWITDARYLYQNKLMYQDVMSVKDQMEVFKSGKAAIINAADFGVKTDVANALKKNVPGAEVEAVTFFKLEKEANLSSFQAWNFIALSQVSKNKERAIQFLNWTQQKDNYDLLAYGIKGTNWEPIGENQYKVLNDGYAWFPYAWIWNPTLDRYDQGLGEEAQALNQFVADADNFTPSKLTGFTFDSAPVANEIAQLNTLRDKYMDAIYLGIVDPETYWNKYKSEASSAAKKIQVEMQKQIDAFLASKN</sequence>
<dbReference type="Pfam" id="PF12010">
    <property type="entry name" value="DUF3502"/>
    <property type="match status" value="1"/>
</dbReference>
<evidence type="ECO:0000259" key="1">
    <source>
        <dbReference type="Pfam" id="PF12010"/>
    </source>
</evidence>
<dbReference type="InterPro" id="IPR050490">
    <property type="entry name" value="Bact_solute-bd_prot1"/>
</dbReference>
<dbReference type="Proteomes" id="UP000316330">
    <property type="component" value="Unassembled WGS sequence"/>
</dbReference>
<name>A0A559JWB9_9BACL</name>